<comment type="caution">
    <text evidence="1">The sequence shown here is derived from an EMBL/GenBank/DDBJ whole genome shotgun (WGS) entry which is preliminary data.</text>
</comment>
<evidence type="ECO:0000313" key="2">
    <source>
        <dbReference type="Proteomes" id="UP001558652"/>
    </source>
</evidence>
<protein>
    <recommendedName>
        <fullName evidence="3">Reverse transcriptase domain-containing protein</fullName>
    </recommendedName>
</protein>
<accession>A0ABD0XW36</accession>
<gene>
    <name evidence="1" type="ORF">AAG570_007649</name>
</gene>
<reference evidence="1 2" key="1">
    <citation type="submission" date="2024-07" db="EMBL/GenBank/DDBJ databases">
        <title>Chromosome-level genome assembly of the water stick insect Ranatra chinensis (Heteroptera: Nepidae).</title>
        <authorList>
            <person name="Liu X."/>
        </authorList>
    </citation>
    <scope>NUCLEOTIDE SEQUENCE [LARGE SCALE GENOMIC DNA]</scope>
    <source>
        <strain evidence="1">Cailab_2021Rc</strain>
        <tissue evidence="1">Muscle</tissue>
    </source>
</reference>
<name>A0ABD0XW36_9HEMI</name>
<organism evidence="1 2">
    <name type="scientific">Ranatra chinensis</name>
    <dbReference type="NCBI Taxonomy" id="642074"/>
    <lineage>
        <taxon>Eukaryota</taxon>
        <taxon>Metazoa</taxon>
        <taxon>Ecdysozoa</taxon>
        <taxon>Arthropoda</taxon>
        <taxon>Hexapoda</taxon>
        <taxon>Insecta</taxon>
        <taxon>Pterygota</taxon>
        <taxon>Neoptera</taxon>
        <taxon>Paraneoptera</taxon>
        <taxon>Hemiptera</taxon>
        <taxon>Heteroptera</taxon>
        <taxon>Panheteroptera</taxon>
        <taxon>Nepomorpha</taxon>
        <taxon>Nepidae</taxon>
        <taxon>Ranatrinae</taxon>
        <taxon>Ranatra</taxon>
    </lineage>
</organism>
<dbReference type="AlphaFoldDB" id="A0ABD0XW36"/>
<evidence type="ECO:0008006" key="3">
    <source>
        <dbReference type="Google" id="ProtNLM"/>
    </source>
</evidence>
<keyword evidence="2" id="KW-1185">Reference proteome</keyword>
<evidence type="ECO:0000313" key="1">
    <source>
        <dbReference type="EMBL" id="KAL1114825.1"/>
    </source>
</evidence>
<dbReference type="Proteomes" id="UP001558652">
    <property type="component" value="Unassembled WGS sequence"/>
</dbReference>
<dbReference type="EMBL" id="JBFDAA010000021">
    <property type="protein sequence ID" value="KAL1114825.1"/>
    <property type="molecule type" value="Genomic_DNA"/>
</dbReference>
<sequence length="133" mass="15996">MYRKLNNELKKETKVNENIKKKGVDWKERKLFRILYIRQKVTMKVGDSKTNRFDIRRGVRQECCVSQTLFNLYMEWMVKECLIDFSGVTVGGRKIRFANDVIIFAENTWELNKIVQNLKDMYKYLDTEIAEKK</sequence>
<dbReference type="PANTHER" id="PTHR47027">
    <property type="entry name" value="REVERSE TRANSCRIPTASE DOMAIN-CONTAINING PROTEIN"/>
    <property type="match status" value="1"/>
</dbReference>
<dbReference type="PANTHER" id="PTHR47027:SF20">
    <property type="entry name" value="REVERSE TRANSCRIPTASE-LIKE PROTEIN WITH RNA-DIRECTED DNA POLYMERASE DOMAIN"/>
    <property type="match status" value="1"/>
</dbReference>
<proteinExistence type="predicted"/>